<dbReference type="EMBL" id="CP000545">
    <property type="protein sequence ID" value="ABM98603.1"/>
    <property type="molecule type" value="Genomic_DNA"/>
</dbReference>
<proteinExistence type="predicted"/>
<organism evidence="4 5">
    <name type="scientific">Burkholderia mallei (strain NCTC 10229)</name>
    <dbReference type="NCBI Taxonomy" id="412022"/>
    <lineage>
        <taxon>Bacteria</taxon>
        <taxon>Pseudomonadati</taxon>
        <taxon>Pseudomonadota</taxon>
        <taxon>Betaproteobacteria</taxon>
        <taxon>Burkholderiales</taxon>
        <taxon>Burkholderiaceae</taxon>
        <taxon>Burkholderia</taxon>
        <taxon>pseudomallei group</taxon>
    </lineage>
</organism>
<dbReference type="GO" id="GO:0016747">
    <property type="term" value="F:acyltransferase activity, transferring groups other than amino-acyl groups"/>
    <property type="evidence" value="ECO:0007669"/>
    <property type="project" value="InterPro"/>
</dbReference>
<dbReference type="KEGG" id="bml:BMA10229_0205"/>
<evidence type="ECO:0000259" key="3">
    <source>
        <dbReference type="PROSITE" id="PS51186"/>
    </source>
</evidence>
<evidence type="ECO:0000313" key="5">
    <source>
        <dbReference type="Proteomes" id="UP000002283"/>
    </source>
</evidence>
<dbReference type="Gene3D" id="3.40.630.30">
    <property type="match status" value="1"/>
</dbReference>
<dbReference type="CDD" id="cd04301">
    <property type="entry name" value="NAT_SF"/>
    <property type="match status" value="1"/>
</dbReference>
<dbReference type="InterPro" id="IPR050832">
    <property type="entry name" value="Bact_Acetyltransf"/>
</dbReference>
<name>A2RWG1_BURM9</name>
<dbReference type="Pfam" id="PF00583">
    <property type="entry name" value="Acetyltransf_1"/>
    <property type="match status" value="1"/>
</dbReference>
<reference evidence="4 5" key="1">
    <citation type="submission" date="2007-01" db="EMBL/GenBank/DDBJ databases">
        <authorList>
            <person name="DeShazer D."/>
            <person name="Woods D.E."/>
            <person name="Nierman W.C."/>
        </authorList>
    </citation>
    <scope>NUCLEOTIDE SEQUENCE [LARGE SCALE GENOMIC DNA]</scope>
    <source>
        <strain evidence="4 5">NCTC 10229</strain>
    </source>
</reference>
<evidence type="ECO:0000256" key="2">
    <source>
        <dbReference type="ARBA" id="ARBA00023315"/>
    </source>
</evidence>
<dbReference type="InterPro" id="IPR000182">
    <property type="entry name" value="GNAT_dom"/>
</dbReference>
<accession>A2RWG1</accession>
<dbReference type="SUPFAM" id="SSF55729">
    <property type="entry name" value="Acyl-CoA N-acyltransferases (Nat)"/>
    <property type="match status" value="1"/>
</dbReference>
<dbReference type="PROSITE" id="PS51186">
    <property type="entry name" value="GNAT"/>
    <property type="match status" value="1"/>
</dbReference>
<sequence length="187" mass="20400">MPAEYVRSGFSVSDAVDTMISIRLLEPADAAAFSALRLVAIDTSPSAIWPTRAEEAGRSIREVEARLRASGTQAVFGALTDDGGLIGIAGVRREALVQLAHKAVLWGVFVAPAYRGNGLARRLIDAALTHASRDWGVEQVNLCVNTENEPAKALYASLGFETFGVERRAMRVGDRFYDEQHMVRVRR</sequence>
<dbReference type="AlphaFoldDB" id="A2RWG1"/>
<feature type="domain" description="N-acetyltransferase" evidence="3">
    <location>
        <begin position="20"/>
        <end position="184"/>
    </location>
</feature>
<protein>
    <submittedName>
        <fullName evidence="4">Acetyltransferase, GNAT family</fullName>
    </submittedName>
</protein>
<dbReference type="InterPro" id="IPR016181">
    <property type="entry name" value="Acyl_CoA_acyltransferase"/>
</dbReference>
<dbReference type="Proteomes" id="UP000002283">
    <property type="component" value="Chromosome II"/>
</dbReference>
<dbReference type="PANTHER" id="PTHR43877">
    <property type="entry name" value="AMINOALKYLPHOSPHONATE N-ACETYLTRANSFERASE-RELATED-RELATED"/>
    <property type="match status" value="1"/>
</dbReference>
<gene>
    <name evidence="4" type="ordered locus">BMA10229_0205</name>
</gene>
<keyword evidence="1 4" id="KW-0808">Transferase</keyword>
<dbReference type="HOGENOM" id="CLU_013985_19_4_4"/>
<evidence type="ECO:0000256" key="1">
    <source>
        <dbReference type="ARBA" id="ARBA00022679"/>
    </source>
</evidence>
<keyword evidence="2" id="KW-0012">Acyltransferase</keyword>
<evidence type="ECO:0000313" key="4">
    <source>
        <dbReference type="EMBL" id="ABM98603.1"/>
    </source>
</evidence>